<dbReference type="NCBIfam" id="TIGR00254">
    <property type="entry name" value="GGDEF"/>
    <property type="match status" value="1"/>
</dbReference>
<dbReference type="STRING" id="49186.SAMN05421647_101447"/>
<feature type="domain" description="EAL" evidence="2">
    <location>
        <begin position="505"/>
        <end position="758"/>
    </location>
</feature>
<dbReference type="CDD" id="cd01948">
    <property type="entry name" value="EAL"/>
    <property type="match status" value="1"/>
</dbReference>
<dbReference type="SUPFAM" id="SSF141868">
    <property type="entry name" value="EAL domain-like"/>
    <property type="match status" value="1"/>
</dbReference>
<dbReference type="InterPro" id="IPR000160">
    <property type="entry name" value="GGDEF_dom"/>
</dbReference>
<dbReference type="EMBL" id="FTMN01000001">
    <property type="protein sequence ID" value="SIP93610.1"/>
    <property type="molecule type" value="Genomic_DNA"/>
</dbReference>
<dbReference type="PANTHER" id="PTHR33121:SF70">
    <property type="entry name" value="SIGNALING PROTEIN YKOW"/>
    <property type="match status" value="1"/>
</dbReference>
<reference evidence="4 5" key="1">
    <citation type="submission" date="2017-01" db="EMBL/GenBank/DDBJ databases">
        <authorList>
            <person name="Mah S.A."/>
            <person name="Swanson W.J."/>
            <person name="Moy G.W."/>
            <person name="Vacquier V.D."/>
        </authorList>
    </citation>
    <scope>NUCLEOTIDE SEQUENCE [LARGE SCALE GENOMIC DNA]</scope>
    <source>
        <strain evidence="4 5">DSM 7027</strain>
    </source>
</reference>
<dbReference type="AlphaFoldDB" id="A0A1N6NNG5"/>
<dbReference type="eggNOG" id="COG5001">
    <property type="taxonomic scope" value="Bacteria"/>
</dbReference>
<feature type="transmembrane region" description="Helical" evidence="1">
    <location>
        <begin position="12"/>
        <end position="31"/>
    </location>
</feature>
<protein>
    <submittedName>
        <fullName evidence="4">Diguanylate cyclase/phosphodiesterase</fullName>
    </submittedName>
</protein>
<dbReference type="Pfam" id="PF00563">
    <property type="entry name" value="EAL"/>
    <property type="match status" value="1"/>
</dbReference>
<dbReference type="SUPFAM" id="SSF55073">
    <property type="entry name" value="Nucleotide cyclase"/>
    <property type="match status" value="1"/>
</dbReference>
<dbReference type="InterPro" id="IPR029787">
    <property type="entry name" value="Nucleotide_cyclase"/>
</dbReference>
<dbReference type="SMART" id="SM00052">
    <property type="entry name" value="EAL"/>
    <property type="match status" value="1"/>
</dbReference>
<dbReference type="PANTHER" id="PTHR33121">
    <property type="entry name" value="CYCLIC DI-GMP PHOSPHODIESTERASE PDEF"/>
    <property type="match status" value="1"/>
</dbReference>
<dbReference type="PROSITE" id="PS50883">
    <property type="entry name" value="EAL"/>
    <property type="match status" value="1"/>
</dbReference>
<evidence type="ECO:0000259" key="2">
    <source>
        <dbReference type="PROSITE" id="PS50883"/>
    </source>
</evidence>
<evidence type="ECO:0000313" key="4">
    <source>
        <dbReference type="EMBL" id="SIP93610.1"/>
    </source>
</evidence>
<evidence type="ECO:0000313" key="5">
    <source>
        <dbReference type="Proteomes" id="UP000186895"/>
    </source>
</evidence>
<dbReference type="CDD" id="cd18773">
    <property type="entry name" value="PDC1_HK_sensor"/>
    <property type="match status" value="1"/>
</dbReference>
<evidence type="ECO:0000259" key="3">
    <source>
        <dbReference type="PROSITE" id="PS50887"/>
    </source>
</evidence>
<dbReference type="InterPro" id="IPR050706">
    <property type="entry name" value="Cyclic-di-GMP_PDE-like"/>
</dbReference>
<dbReference type="InterPro" id="IPR035919">
    <property type="entry name" value="EAL_sf"/>
</dbReference>
<keyword evidence="1" id="KW-0472">Membrane</keyword>
<feature type="transmembrane region" description="Helical" evidence="1">
    <location>
        <begin position="301"/>
        <end position="319"/>
    </location>
</feature>
<accession>A0A1N6NNG5</accession>
<dbReference type="Gene3D" id="3.20.20.450">
    <property type="entry name" value="EAL domain"/>
    <property type="match status" value="1"/>
</dbReference>
<dbReference type="Gene3D" id="3.30.70.270">
    <property type="match status" value="1"/>
</dbReference>
<evidence type="ECO:0000256" key="1">
    <source>
        <dbReference type="SAM" id="Phobius"/>
    </source>
</evidence>
<name>A0A1N6NNG5_9GAMM</name>
<dbReference type="GO" id="GO:0071111">
    <property type="term" value="F:cyclic-guanylate-specific phosphodiesterase activity"/>
    <property type="evidence" value="ECO:0007669"/>
    <property type="project" value="InterPro"/>
</dbReference>
<dbReference type="CDD" id="cd01949">
    <property type="entry name" value="GGDEF"/>
    <property type="match status" value="1"/>
</dbReference>
<dbReference type="Gene3D" id="3.30.450.20">
    <property type="entry name" value="PAS domain"/>
    <property type="match status" value="1"/>
</dbReference>
<feature type="domain" description="GGDEF" evidence="3">
    <location>
        <begin position="363"/>
        <end position="496"/>
    </location>
</feature>
<dbReference type="InterPro" id="IPR001633">
    <property type="entry name" value="EAL_dom"/>
</dbReference>
<dbReference type="Pfam" id="PF00990">
    <property type="entry name" value="GGDEF"/>
    <property type="match status" value="1"/>
</dbReference>
<keyword evidence="5" id="KW-1185">Reference proteome</keyword>
<dbReference type="SMART" id="SM00267">
    <property type="entry name" value="GGDEF"/>
    <property type="match status" value="1"/>
</dbReference>
<dbReference type="InterPro" id="IPR043128">
    <property type="entry name" value="Rev_trsase/Diguanyl_cyclase"/>
</dbReference>
<gene>
    <name evidence="4" type="ORF">SAMN05421647_101447</name>
</gene>
<proteinExistence type="predicted"/>
<dbReference type="PROSITE" id="PS50887">
    <property type="entry name" value="GGDEF"/>
    <property type="match status" value="1"/>
</dbReference>
<sequence length="766" mass="86674">MAALKRNLWTLFWLILLGGAVLLSVILYARWQSLYDEHRTYHQNRAELISQAVNSVLHTQELVLDVIGRELISNEQMFDNSQQLPLLDNILAVDKSMLGFGLARPDGTLVRVSSNLDLSKLPNLRTQPESAASFEQALMSDKMVLGRTYFLPALDAWVIPIRKALRSPNGEVLAVMTGGLRMNTPGSVFSSSVRNRPNDIIKLYREADGYLQYIAPNAVGPAIYTRPQITTEQRDENRQGYTEEIGMTVDEVKALDRAVSFSNEYDGEAYITAAIFNRRYQLWTLSETSLTPLKAKFRATLLQYLTVFILIFGVLYALFRVIHRAERERREELLYHSCHDDLTGLLNRAGLFQVLDEQVERQHSFCLVIINIDHFKGINDRFGQDIGDETLVAFSDQLTALCGTNPGNHLARLGGDEFVVVSENTDPDEQQRVCEELLKDLATNMAIGRLNLQLTASAGIAFYPGHGDSTSKLLRSAHLALYRAKNNRNSVSLYRSEMEMDYLRQLVVEQRLRLALTDKHLHMVYQPQVDNEGLVVGLEALVRWQDEELGAVSPQEFVGVAEQSGLMLSLGHFVLDTSLKEYAELREKLGHGLDLAINISVIQFEQPQFVKEVMHLLHTHQVPPQELVLEITESLVMTNVDQVLNTIKRLQDQGIRLSMDDFGTGFSSLSLLRDLPLNELKVDKSFVDSMLDDPRAANMIRSIIFIAQSHAMDVVVEGVELQAQAEKLMSMGCRRFQGYYFSRPERLERILEICTQDSRGMPFKAH</sequence>
<dbReference type="RefSeq" id="WP_076460444.1">
    <property type="nucleotide sequence ID" value="NZ_FTMN01000001.1"/>
</dbReference>
<organism evidence="4 5">
    <name type="scientific">Marinobacterium stanieri</name>
    <dbReference type="NCBI Taxonomy" id="49186"/>
    <lineage>
        <taxon>Bacteria</taxon>
        <taxon>Pseudomonadati</taxon>
        <taxon>Pseudomonadota</taxon>
        <taxon>Gammaproteobacteria</taxon>
        <taxon>Oceanospirillales</taxon>
        <taxon>Oceanospirillaceae</taxon>
        <taxon>Marinobacterium</taxon>
    </lineage>
</organism>
<dbReference type="Proteomes" id="UP000186895">
    <property type="component" value="Unassembled WGS sequence"/>
</dbReference>
<keyword evidence="1" id="KW-1133">Transmembrane helix</keyword>
<keyword evidence="1" id="KW-0812">Transmembrane</keyword>